<dbReference type="AlphaFoldDB" id="X0V944"/>
<dbReference type="InterPro" id="IPR029044">
    <property type="entry name" value="Nucleotide-diphossugar_trans"/>
</dbReference>
<evidence type="ECO:0000313" key="1">
    <source>
        <dbReference type="EMBL" id="GAF97160.1"/>
    </source>
</evidence>
<protein>
    <submittedName>
        <fullName evidence="1">Uncharacterized protein</fullName>
    </submittedName>
</protein>
<name>X0V944_9ZZZZ</name>
<proteinExistence type="predicted"/>
<gene>
    <name evidence="1" type="ORF">S01H1_19838</name>
</gene>
<comment type="caution">
    <text evidence="1">The sequence shown here is derived from an EMBL/GenBank/DDBJ whole genome shotgun (WGS) entry which is preliminary data.</text>
</comment>
<feature type="non-terminal residue" evidence="1">
    <location>
        <position position="192"/>
    </location>
</feature>
<organism evidence="1">
    <name type="scientific">marine sediment metagenome</name>
    <dbReference type="NCBI Taxonomy" id="412755"/>
    <lineage>
        <taxon>unclassified sequences</taxon>
        <taxon>metagenomes</taxon>
        <taxon>ecological metagenomes</taxon>
    </lineage>
</organism>
<sequence length="192" mass="22068">MERKSIVDICVMCYWGRVDDGMLETAIKTFRKVNKTALLYVYTDGGAIPLNSDCDVNWFPVAKKQVEGRRALCKIELLDKLMRLAFEDDRIIASDIDVYFLKDPFKAFDEFFDLGVTTRCHSFQCPINAGMFFMLNNENMRDFMTYRLAEISPHVTGVSGDWGVDQAFLNKVWSQKAEMTERFGIIIKDVGP</sequence>
<reference evidence="1" key="1">
    <citation type="journal article" date="2014" name="Front. Microbiol.">
        <title>High frequency of phylogenetically diverse reductive dehalogenase-homologous genes in deep subseafloor sedimentary metagenomes.</title>
        <authorList>
            <person name="Kawai M."/>
            <person name="Futagami T."/>
            <person name="Toyoda A."/>
            <person name="Takaki Y."/>
            <person name="Nishi S."/>
            <person name="Hori S."/>
            <person name="Arai W."/>
            <person name="Tsubouchi T."/>
            <person name="Morono Y."/>
            <person name="Uchiyama I."/>
            <person name="Ito T."/>
            <person name="Fujiyama A."/>
            <person name="Inagaki F."/>
            <person name="Takami H."/>
        </authorList>
    </citation>
    <scope>NUCLEOTIDE SEQUENCE</scope>
    <source>
        <strain evidence="1">Expedition CK06-06</strain>
    </source>
</reference>
<dbReference type="EMBL" id="BARS01010768">
    <property type="protein sequence ID" value="GAF97160.1"/>
    <property type="molecule type" value="Genomic_DNA"/>
</dbReference>
<dbReference type="SUPFAM" id="SSF53448">
    <property type="entry name" value="Nucleotide-diphospho-sugar transferases"/>
    <property type="match status" value="1"/>
</dbReference>
<accession>X0V944</accession>